<feature type="region of interest" description="Disordered" evidence="1">
    <location>
        <begin position="206"/>
        <end position="260"/>
    </location>
</feature>
<feature type="compositionally biased region" description="Polar residues" evidence="1">
    <location>
        <begin position="237"/>
        <end position="255"/>
    </location>
</feature>
<accession>A0A8K0X7V8</accession>
<organism evidence="2 3">
    <name type="scientific">Plectosphaerella cucumerina</name>
    <dbReference type="NCBI Taxonomy" id="40658"/>
    <lineage>
        <taxon>Eukaryota</taxon>
        <taxon>Fungi</taxon>
        <taxon>Dikarya</taxon>
        <taxon>Ascomycota</taxon>
        <taxon>Pezizomycotina</taxon>
        <taxon>Sordariomycetes</taxon>
        <taxon>Hypocreomycetidae</taxon>
        <taxon>Glomerellales</taxon>
        <taxon>Plectosphaerellaceae</taxon>
        <taxon>Plectosphaerella</taxon>
    </lineage>
</organism>
<gene>
    <name evidence="2" type="ORF">B0T11DRAFT_349857</name>
</gene>
<keyword evidence="3" id="KW-1185">Reference proteome</keyword>
<evidence type="ECO:0000313" key="2">
    <source>
        <dbReference type="EMBL" id="KAH7368341.1"/>
    </source>
</evidence>
<protein>
    <submittedName>
        <fullName evidence="2">Uncharacterized protein</fullName>
    </submittedName>
</protein>
<feature type="region of interest" description="Disordered" evidence="1">
    <location>
        <begin position="12"/>
        <end position="31"/>
    </location>
</feature>
<evidence type="ECO:0000256" key="1">
    <source>
        <dbReference type="SAM" id="MobiDB-lite"/>
    </source>
</evidence>
<name>A0A8K0X7V8_9PEZI</name>
<dbReference type="Proteomes" id="UP000813385">
    <property type="component" value="Unassembled WGS sequence"/>
</dbReference>
<reference evidence="2" key="1">
    <citation type="journal article" date="2021" name="Nat. Commun.">
        <title>Genetic determinants of endophytism in the Arabidopsis root mycobiome.</title>
        <authorList>
            <person name="Mesny F."/>
            <person name="Miyauchi S."/>
            <person name="Thiergart T."/>
            <person name="Pickel B."/>
            <person name="Atanasova L."/>
            <person name="Karlsson M."/>
            <person name="Huettel B."/>
            <person name="Barry K.W."/>
            <person name="Haridas S."/>
            <person name="Chen C."/>
            <person name="Bauer D."/>
            <person name="Andreopoulos W."/>
            <person name="Pangilinan J."/>
            <person name="LaButti K."/>
            <person name="Riley R."/>
            <person name="Lipzen A."/>
            <person name="Clum A."/>
            <person name="Drula E."/>
            <person name="Henrissat B."/>
            <person name="Kohler A."/>
            <person name="Grigoriev I.V."/>
            <person name="Martin F.M."/>
            <person name="Hacquard S."/>
        </authorList>
    </citation>
    <scope>NUCLEOTIDE SEQUENCE</scope>
    <source>
        <strain evidence="2">MPI-CAGE-AT-0016</strain>
    </source>
</reference>
<comment type="caution">
    <text evidence="2">The sequence shown here is derived from an EMBL/GenBank/DDBJ whole genome shotgun (WGS) entry which is preliminary data.</text>
</comment>
<evidence type="ECO:0000313" key="3">
    <source>
        <dbReference type="Proteomes" id="UP000813385"/>
    </source>
</evidence>
<dbReference type="EMBL" id="JAGPXD010000002">
    <property type="protein sequence ID" value="KAH7368341.1"/>
    <property type="molecule type" value="Genomic_DNA"/>
</dbReference>
<sequence length="423" mass="47830">MATPAQYRDWVKNMDKASTAPRKSGTAHFEPNPRLALNPDGIYDKKDLDYRVRLAWEATKSSYFYKKLEFPDKETRWIDQTVSCGIISNSEVKKGISNSHIQFMPQSDKLLRKDPASFLLMQLALVPLGCPVKLALDRLAITYGQSSVCAFTVANCHVIRDVVALANGMEATSEYTRDWLEPQDTKVTKRKASVHVDEANKRAKTCNMDADTEMNSKNPLEAHDQSSGETGIEDGANTGTDTDTEYDTVSNTSCEKSVESAKSVRYARMTQPRGFRLMQYYQAPYASGEREKMIEAILNITEKPTDADIKAKMPARLVLTGDQNEEFLLRMYDARKRKIEQEHSHAIKTHGERVRIAAVVRRVYQSLDHTAGHLDWNCRQIESGMKEILDDIATMREEIMTLRSENVGFRAEIRLLKAATNSS</sequence>
<proteinExistence type="predicted"/>
<dbReference type="AlphaFoldDB" id="A0A8K0X7V8"/>